<dbReference type="Proteomes" id="UP000191933">
    <property type="component" value="Unassembled WGS sequence"/>
</dbReference>
<dbReference type="EMBL" id="FBVY01000002">
    <property type="protein sequence ID" value="CUW85678.1"/>
    <property type="molecule type" value="Genomic_DNA"/>
</dbReference>
<organism evidence="1 2">
    <name type="scientific">Agrobacterium genomosp. 2 str. CFBP 5494</name>
    <dbReference type="NCBI Taxonomy" id="1183436"/>
    <lineage>
        <taxon>Bacteria</taxon>
        <taxon>Pseudomonadati</taxon>
        <taxon>Pseudomonadota</taxon>
        <taxon>Alphaproteobacteria</taxon>
        <taxon>Hyphomicrobiales</taxon>
        <taxon>Rhizobiaceae</taxon>
        <taxon>Rhizobium/Agrobacterium group</taxon>
        <taxon>Agrobacterium</taxon>
        <taxon>Agrobacterium tumefaciens complex</taxon>
    </lineage>
</organism>
<evidence type="ECO:0000313" key="2">
    <source>
        <dbReference type="Proteomes" id="UP000191933"/>
    </source>
</evidence>
<accession>A0A9W5AY20</accession>
<comment type="caution">
    <text evidence="1">The sequence shown here is derived from an EMBL/GenBank/DDBJ whole genome shotgun (WGS) entry which is preliminary data.</text>
</comment>
<dbReference type="RefSeq" id="WP_080822579.1">
    <property type="nucleotide sequence ID" value="NZ_LT009718.1"/>
</dbReference>
<name>A0A9W5AY20_9HYPH</name>
<dbReference type="Gene3D" id="3.40.50.300">
    <property type="entry name" value="P-loop containing nucleotide triphosphate hydrolases"/>
    <property type="match status" value="1"/>
</dbReference>
<keyword evidence="2" id="KW-1185">Reference proteome</keyword>
<protein>
    <submittedName>
        <fullName evidence="1">Uncharacterized protein</fullName>
    </submittedName>
</protein>
<sequence length="404" mass="45015">MAAFTYERPKLYKLQSEAFFNDFRYAWIEGSTKSGKTVSCMAWIVEQAVFIGKEGREFWWVAPVSAVASIAFKRLKRGIPPFYIRSIIASEGKECITLINGAVIRFKSGEKTDSLYGEDVWAAVLDEASRMRVEAFHAIRSTLTATRGHVRIIGNVKGRKNWFFIGCRKAEANEPGHIYRKITALDAVAAGVFPMEELDDARRALPEAVFKELYLCEASDDGGNPFGLKFIHQNIALESNKPPVVFGVDLAKSVDWTVIIGLDEDGRVCFIARFQLPWKETMGRIRMICGKVPTFIDSTGVGDPIVEELQRDTGGEASNFQGFKFSSASKQMLMEGLSVAIQQGTVQYPDGVIVSELESFEYEYTRTGVRYSAPEGSHDDCVMSLALAVYGYSRRPAQPQVIVL</sequence>
<dbReference type="AlphaFoldDB" id="A0A9W5AY20"/>
<dbReference type="InterPro" id="IPR027417">
    <property type="entry name" value="P-loop_NTPase"/>
</dbReference>
<dbReference type="Gene3D" id="3.30.420.240">
    <property type="match status" value="1"/>
</dbReference>
<gene>
    <name evidence="1" type="ORF">AGR2A_Cc100225</name>
</gene>
<reference evidence="1 2" key="1">
    <citation type="submission" date="2016-01" db="EMBL/GenBank/DDBJ databases">
        <authorList>
            <person name="Regsiter A."/>
            <person name="william w."/>
        </authorList>
    </citation>
    <scope>NUCLEOTIDE SEQUENCE [LARGE SCALE GENOMIC DNA]</scope>
    <source>
        <strain evidence="1 2">CFBP 5494</strain>
    </source>
</reference>
<evidence type="ECO:0000313" key="1">
    <source>
        <dbReference type="EMBL" id="CUW85678.1"/>
    </source>
</evidence>
<proteinExistence type="predicted"/>